<reference evidence="4" key="1">
    <citation type="submission" date="2019-10" db="EMBL/GenBank/DDBJ databases">
        <title>The sequence and de novo assembly of the wild yak genome.</title>
        <authorList>
            <person name="Liu Y."/>
        </authorList>
    </citation>
    <scope>NUCLEOTIDE SEQUENCE [LARGE SCALE GENOMIC DNA]</scope>
    <source>
        <strain evidence="4">WY2019</strain>
    </source>
</reference>
<accession>A0A6B0R249</accession>
<keyword evidence="2" id="KW-0378">Hydrolase</keyword>
<organism evidence="4 5">
    <name type="scientific">Bos mutus</name>
    <name type="common">wild yak</name>
    <dbReference type="NCBI Taxonomy" id="72004"/>
    <lineage>
        <taxon>Eukaryota</taxon>
        <taxon>Metazoa</taxon>
        <taxon>Chordata</taxon>
        <taxon>Craniata</taxon>
        <taxon>Vertebrata</taxon>
        <taxon>Euteleostomi</taxon>
        <taxon>Mammalia</taxon>
        <taxon>Eutheria</taxon>
        <taxon>Laurasiatheria</taxon>
        <taxon>Artiodactyla</taxon>
        <taxon>Ruminantia</taxon>
        <taxon>Pecora</taxon>
        <taxon>Bovidae</taxon>
        <taxon>Bovinae</taxon>
        <taxon>Bos</taxon>
    </lineage>
</organism>
<dbReference type="GO" id="GO:0046872">
    <property type="term" value="F:metal ion binding"/>
    <property type="evidence" value="ECO:0007669"/>
    <property type="project" value="UniProtKB-KW"/>
</dbReference>
<dbReference type="PANTHER" id="PTHR12103">
    <property type="entry name" value="5'-NUCLEOTIDASE DOMAIN-CONTAINING"/>
    <property type="match status" value="1"/>
</dbReference>
<proteinExistence type="predicted"/>
<evidence type="ECO:0000256" key="3">
    <source>
        <dbReference type="ARBA" id="ARBA00022842"/>
    </source>
</evidence>
<dbReference type="SUPFAM" id="SSF56784">
    <property type="entry name" value="HAD-like"/>
    <property type="match status" value="1"/>
</dbReference>
<evidence type="ECO:0000256" key="1">
    <source>
        <dbReference type="ARBA" id="ARBA00022723"/>
    </source>
</evidence>
<dbReference type="AlphaFoldDB" id="A0A6B0R249"/>
<dbReference type="Proteomes" id="UP000322234">
    <property type="component" value="Unassembled WGS sequence"/>
</dbReference>
<evidence type="ECO:0000313" key="5">
    <source>
        <dbReference type="Proteomes" id="UP000322234"/>
    </source>
</evidence>
<dbReference type="Pfam" id="PF05761">
    <property type="entry name" value="5_nucleotid"/>
    <property type="match status" value="1"/>
</dbReference>
<sequence length="120" mass="13778">MGKIGCGFDMDYTLAVYNSPAYETLAFKLLLERLVCIGYPHEILRYTYDPTFPTRAEVWGFYLSKFIQRDDLQRFHNLNTLFNLPETYLYAYLVDFSGCSHYIKCILCPSPPPALGDPAG</sequence>
<evidence type="ECO:0000313" key="4">
    <source>
        <dbReference type="EMBL" id="MXQ82576.1"/>
    </source>
</evidence>
<dbReference type="InterPro" id="IPR008380">
    <property type="entry name" value="HAD-SF_hydro_IG_5-nucl"/>
</dbReference>
<gene>
    <name evidence="4" type="ORF">E5288_WYG009593</name>
</gene>
<protein>
    <submittedName>
        <fullName evidence="4">Uncharacterized protein</fullName>
    </submittedName>
</protein>
<dbReference type="GO" id="GO:0008253">
    <property type="term" value="F:5'-nucleotidase activity"/>
    <property type="evidence" value="ECO:0007669"/>
    <property type="project" value="TreeGrafter"/>
</dbReference>
<name>A0A6B0R249_9CETA</name>
<keyword evidence="1" id="KW-0479">Metal-binding</keyword>
<dbReference type="EMBL" id="VBQZ03000013">
    <property type="protein sequence ID" value="MXQ82576.1"/>
    <property type="molecule type" value="Genomic_DNA"/>
</dbReference>
<keyword evidence="3" id="KW-0460">Magnesium</keyword>
<evidence type="ECO:0000256" key="2">
    <source>
        <dbReference type="ARBA" id="ARBA00022801"/>
    </source>
</evidence>
<dbReference type="PANTHER" id="PTHR12103:SF18">
    <property type="entry name" value="5'-NUCLEOTIDASE DOMAIN-CONTAINING PROTEIN 4"/>
    <property type="match status" value="1"/>
</dbReference>
<comment type="caution">
    <text evidence="4">The sequence shown here is derived from an EMBL/GenBank/DDBJ whole genome shotgun (WGS) entry which is preliminary data.</text>
</comment>
<dbReference type="InterPro" id="IPR036412">
    <property type="entry name" value="HAD-like_sf"/>
</dbReference>
<keyword evidence="5" id="KW-1185">Reference proteome</keyword>